<protein>
    <recommendedName>
        <fullName evidence="1">HD/PDEase domain-containing protein</fullName>
    </recommendedName>
</protein>
<proteinExistence type="predicted"/>
<dbReference type="GO" id="GO:0004114">
    <property type="term" value="F:3',5'-cyclic-nucleotide phosphodiesterase activity"/>
    <property type="evidence" value="ECO:0007669"/>
    <property type="project" value="InterPro"/>
</dbReference>
<organism evidence="2 3">
    <name type="scientific">Desulfoluna butyratoxydans</name>
    <dbReference type="NCBI Taxonomy" id="231438"/>
    <lineage>
        <taxon>Bacteria</taxon>
        <taxon>Pseudomonadati</taxon>
        <taxon>Thermodesulfobacteriota</taxon>
        <taxon>Desulfobacteria</taxon>
        <taxon>Desulfobacterales</taxon>
        <taxon>Desulfolunaceae</taxon>
        <taxon>Desulfoluna</taxon>
    </lineage>
</organism>
<dbReference type="SMART" id="SM00471">
    <property type="entry name" value="HDc"/>
    <property type="match status" value="1"/>
</dbReference>
<dbReference type="InterPro" id="IPR036971">
    <property type="entry name" value="PDEase_catalytic_dom_sf"/>
</dbReference>
<evidence type="ECO:0000259" key="1">
    <source>
        <dbReference type="SMART" id="SM00471"/>
    </source>
</evidence>
<name>A0A4U8YRN4_9BACT</name>
<dbReference type="InterPro" id="IPR003607">
    <property type="entry name" value="HD/PDEase_dom"/>
</dbReference>
<evidence type="ECO:0000313" key="3">
    <source>
        <dbReference type="Proteomes" id="UP000507962"/>
    </source>
</evidence>
<gene>
    <name evidence="2" type="ORF">MSL71_46580</name>
</gene>
<accession>A0A4U8YRN4</accession>
<dbReference type="AlphaFoldDB" id="A0A4U8YRN4"/>
<feature type="domain" description="HD/PDEase" evidence="1">
    <location>
        <begin position="57"/>
        <end position="174"/>
    </location>
</feature>
<dbReference type="RefSeq" id="WP_180145859.1">
    <property type="nucleotide sequence ID" value="NZ_CAADHO010000012.1"/>
</dbReference>
<keyword evidence="3" id="KW-1185">Reference proteome</keyword>
<dbReference type="GO" id="GO:0007165">
    <property type="term" value="P:signal transduction"/>
    <property type="evidence" value="ECO:0007669"/>
    <property type="project" value="InterPro"/>
</dbReference>
<dbReference type="EMBL" id="CAADHO010000012">
    <property type="protein sequence ID" value="VFQ46976.1"/>
    <property type="molecule type" value="Genomic_DNA"/>
</dbReference>
<reference evidence="2 3" key="1">
    <citation type="submission" date="2019-03" db="EMBL/GenBank/DDBJ databases">
        <authorList>
            <person name="Nijsse B."/>
        </authorList>
    </citation>
    <scope>NUCLEOTIDE SEQUENCE [LARGE SCALE GENOMIC DNA]</scope>
    <source>
        <strain evidence="2">Desulfoluna butyratoxydans MSL71</strain>
    </source>
</reference>
<dbReference type="CDD" id="cd00077">
    <property type="entry name" value="HDc"/>
    <property type="match status" value="1"/>
</dbReference>
<sequence>MTVDLVTMESHGAARNEVRDLFRLMWPGGNEALLDEAWEDVERLYRGEWPGYYPCDTPYHNLTHVVTVTLAMARLLHGAALDGHRVTADEGLLCLVAALFHDAGLIRGVDDPETTGAELTRRHVPRGMEMLGGYLVGHGWDRASCGFARSLLACTELEADICSIRFDSGERRYMGAMLKAADLGGQMADRRYAEKILLLAQELREADKEAFFGERDLVMNTPAFCRKALGEMVDDDGKGVLDHFRTHFRAYRGMDRNVYTDQISEQISLLEEVVARGGDAYRAHLRSGVVKMGCPPRNFDAIYPKQ</sequence>
<dbReference type="Gene3D" id="1.10.1300.10">
    <property type="entry name" value="3'5'-cyclic nucleotide phosphodiesterase, catalytic domain"/>
    <property type="match status" value="1"/>
</dbReference>
<dbReference type="SUPFAM" id="SSF109604">
    <property type="entry name" value="HD-domain/PDEase-like"/>
    <property type="match status" value="1"/>
</dbReference>
<evidence type="ECO:0000313" key="2">
    <source>
        <dbReference type="EMBL" id="VFQ46976.1"/>
    </source>
</evidence>
<dbReference type="Proteomes" id="UP000507962">
    <property type="component" value="Unassembled WGS sequence"/>
</dbReference>